<name>A0ACB9PBH5_BAUVA</name>
<evidence type="ECO:0000313" key="1">
    <source>
        <dbReference type="EMBL" id="KAI4344791.1"/>
    </source>
</evidence>
<accession>A0ACB9PBH5</accession>
<comment type="caution">
    <text evidence="1">The sequence shown here is derived from an EMBL/GenBank/DDBJ whole genome shotgun (WGS) entry which is preliminary data.</text>
</comment>
<organism evidence="1 2">
    <name type="scientific">Bauhinia variegata</name>
    <name type="common">Purple orchid tree</name>
    <name type="synonym">Phanera variegata</name>
    <dbReference type="NCBI Taxonomy" id="167791"/>
    <lineage>
        <taxon>Eukaryota</taxon>
        <taxon>Viridiplantae</taxon>
        <taxon>Streptophyta</taxon>
        <taxon>Embryophyta</taxon>
        <taxon>Tracheophyta</taxon>
        <taxon>Spermatophyta</taxon>
        <taxon>Magnoliopsida</taxon>
        <taxon>eudicotyledons</taxon>
        <taxon>Gunneridae</taxon>
        <taxon>Pentapetalae</taxon>
        <taxon>rosids</taxon>
        <taxon>fabids</taxon>
        <taxon>Fabales</taxon>
        <taxon>Fabaceae</taxon>
        <taxon>Cercidoideae</taxon>
        <taxon>Cercideae</taxon>
        <taxon>Bauhiniinae</taxon>
        <taxon>Bauhinia</taxon>
    </lineage>
</organism>
<sequence>MCTPRKAMAIEQYSVGKVSPNPQPIPPSTSPNPAPQSDQSSPKSSSDYPQICLTTISPYISNHGNLDVVVVLRMAIEACNKQINATIVLAKGQLESKGIDADGLKICEDEYKDASDNLKNAMPAVKTRDIGTLQSMLSAVIADVTTCTDEMNGKKSALEAHDKMISNMASNCLAIASLVKMN</sequence>
<dbReference type="EMBL" id="CM039430">
    <property type="protein sequence ID" value="KAI4344791.1"/>
    <property type="molecule type" value="Genomic_DNA"/>
</dbReference>
<protein>
    <submittedName>
        <fullName evidence="1">Uncharacterized protein</fullName>
    </submittedName>
</protein>
<reference evidence="1 2" key="1">
    <citation type="journal article" date="2022" name="DNA Res.">
        <title>Chromosomal-level genome assembly of the orchid tree Bauhinia variegata (Leguminosae; Cercidoideae) supports the allotetraploid origin hypothesis of Bauhinia.</title>
        <authorList>
            <person name="Zhong Y."/>
            <person name="Chen Y."/>
            <person name="Zheng D."/>
            <person name="Pang J."/>
            <person name="Liu Y."/>
            <person name="Luo S."/>
            <person name="Meng S."/>
            <person name="Qian L."/>
            <person name="Wei D."/>
            <person name="Dai S."/>
            <person name="Zhou R."/>
        </authorList>
    </citation>
    <scope>NUCLEOTIDE SEQUENCE [LARGE SCALE GENOMIC DNA]</scope>
    <source>
        <strain evidence="1">BV-YZ2020</strain>
    </source>
</reference>
<keyword evidence="2" id="KW-1185">Reference proteome</keyword>
<gene>
    <name evidence="1" type="ORF">L6164_011980</name>
</gene>
<proteinExistence type="predicted"/>
<evidence type="ECO:0000313" key="2">
    <source>
        <dbReference type="Proteomes" id="UP000828941"/>
    </source>
</evidence>
<dbReference type="Proteomes" id="UP000828941">
    <property type="component" value="Chromosome 5"/>
</dbReference>